<dbReference type="Proteomes" id="UP000220102">
    <property type="component" value="Unassembled WGS sequence"/>
</dbReference>
<protein>
    <submittedName>
        <fullName evidence="4">NADPH:quinone oxidoreductase</fullName>
    </submittedName>
</protein>
<dbReference type="GO" id="GO:0070402">
    <property type="term" value="F:NADPH binding"/>
    <property type="evidence" value="ECO:0007669"/>
    <property type="project" value="TreeGrafter"/>
</dbReference>
<dbReference type="Pfam" id="PF13602">
    <property type="entry name" value="ADH_zinc_N_2"/>
    <property type="match status" value="1"/>
</dbReference>
<dbReference type="EMBL" id="PDEQ01000001">
    <property type="protein sequence ID" value="PEN15242.1"/>
    <property type="molecule type" value="Genomic_DNA"/>
</dbReference>
<dbReference type="InterPro" id="IPR011032">
    <property type="entry name" value="GroES-like_sf"/>
</dbReference>
<dbReference type="PANTHER" id="PTHR48106:SF18">
    <property type="entry name" value="QUINONE OXIDOREDUCTASE PIG3"/>
    <property type="match status" value="1"/>
</dbReference>
<dbReference type="Gene3D" id="3.40.50.720">
    <property type="entry name" value="NAD(P)-binding Rossmann-like Domain"/>
    <property type="match status" value="1"/>
</dbReference>
<proteinExistence type="predicted"/>
<dbReference type="SUPFAM" id="SSF50129">
    <property type="entry name" value="GroES-like"/>
    <property type="match status" value="1"/>
</dbReference>
<dbReference type="InterPro" id="IPR020843">
    <property type="entry name" value="ER"/>
</dbReference>
<comment type="caution">
    <text evidence="4">The sequence shown here is derived from an EMBL/GenBank/DDBJ whole genome shotgun (WGS) entry which is preliminary data.</text>
</comment>
<keyword evidence="5" id="KW-1185">Reference proteome</keyword>
<dbReference type="AlphaFoldDB" id="A0A2A8D2P5"/>
<reference evidence="4 5" key="1">
    <citation type="submission" date="2017-10" db="EMBL/GenBank/DDBJ databases">
        <title>Draft genome of Longibacter Salinarum.</title>
        <authorList>
            <person name="Goh K.M."/>
            <person name="Shamsir M.S."/>
            <person name="Lim S.W."/>
        </authorList>
    </citation>
    <scope>NUCLEOTIDE SEQUENCE [LARGE SCALE GENOMIC DNA]</scope>
    <source>
        <strain evidence="4 5">KCTC 52045</strain>
    </source>
</reference>
<dbReference type="CDD" id="cd05276">
    <property type="entry name" value="p53_inducible_oxidoreductase"/>
    <property type="match status" value="1"/>
</dbReference>
<evidence type="ECO:0000313" key="5">
    <source>
        <dbReference type="Proteomes" id="UP000220102"/>
    </source>
</evidence>
<keyword evidence="2" id="KW-0560">Oxidoreductase</keyword>
<keyword evidence="1" id="KW-0521">NADP</keyword>
<evidence type="ECO:0000256" key="1">
    <source>
        <dbReference type="ARBA" id="ARBA00022857"/>
    </source>
</evidence>
<evidence type="ECO:0000256" key="2">
    <source>
        <dbReference type="ARBA" id="ARBA00023002"/>
    </source>
</evidence>
<dbReference type="RefSeq" id="WP_098074142.1">
    <property type="nucleotide sequence ID" value="NZ_PDEQ01000001.1"/>
</dbReference>
<evidence type="ECO:0000259" key="3">
    <source>
        <dbReference type="SMART" id="SM00829"/>
    </source>
</evidence>
<dbReference type="PANTHER" id="PTHR48106">
    <property type="entry name" value="QUINONE OXIDOREDUCTASE PIG3-RELATED"/>
    <property type="match status" value="1"/>
</dbReference>
<dbReference type="InterPro" id="IPR036291">
    <property type="entry name" value="NAD(P)-bd_dom_sf"/>
</dbReference>
<organism evidence="4 5">
    <name type="scientific">Longibacter salinarum</name>
    <dbReference type="NCBI Taxonomy" id="1850348"/>
    <lineage>
        <taxon>Bacteria</taxon>
        <taxon>Pseudomonadati</taxon>
        <taxon>Rhodothermota</taxon>
        <taxon>Rhodothermia</taxon>
        <taxon>Rhodothermales</taxon>
        <taxon>Salisaetaceae</taxon>
        <taxon>Longibacter</taxon>
    </lineage>
</organism>
<gene>
    <name evidence="4" type="ORF">CRI94_02890</name>
</gene>
<dbReference type="SUPFAM" id="SSF51735">
    <property type="entry name" value="NAD(P)-binding Rossmann-fold domains"/>
    <property type="match status" value="1"/>
</dbReference>
<dbReference type="SMART" id="SM00829">
    <property type="entry name" value="PKS_ER"/>
    <property type="match status" value="1"/>
</dbReference>
<evidence type="ECO:0000313" key="4">
    <source>
        <dbReference type="EMBL" id="PEN15242.1"/>
    </source>
</evidence>
<dbReference type="Pfam" id="PF08240">
    <property type="entry name" value="ADH_N"/>
    <property type="match status" value="1"/>
</dbReference>
<dbReference type="InterPro" id="IPR013154">
    <property type="entry name" value="ADH-like_N"/>
</dbReference>
<dbReference type="NCBIfam" id="TIGR02824">
    <property type="entry name" value="quinone_pig3"/>
    <property type="match status" value="1"/>
</dbReference>
<sequence>MQAVIVTEPGEPSNMTIGEVPSPELGVDEVRVNVHATALNRADTFQRRGYYPPPEGESEILGLEMAGVVDDVASGVVDWKQGDRVFALLGGGGYAEEVVVHKDLLMAIPPGLSMTDAAAIPEVFLTAYQALHWLGDLDSTSRVLVHAGASGVGTAALQLIRSAGASAIATASAPKHDVCRTHGADRVVDYRSENFVEAVEDWTDGGGVDLIIDFIGAPYFHKNIEALAMDGIVVQLATLGGATVEEMSLRDLMAKRVHLKASTLRSRSHAYKTRLTEEFAAYALPKFIDGELKPVIDSVMDWSDVTLAHERMENNENAGKIVLRIID</sequence>
<accession>A0A2A8D2P5</accession>
<name>A0A2A8D2P5_9BACT</name>
<feature type="domain" description="Enoyl reductase (ER)" evidence="3">
    <location>
        <begin position="10"/>
        <end position="323"/>
    </location>
</feature>
<dbReference type="GO" id="GO:0016651">
    <property type="term" value="F:oxidoreductase activity, acting on NAD(P)H"/>
    <property type="evidence" value="ECO:0007669"/>
    <property type="project" value="TreeGrafter"/>
</dbReference>
<dbReference type="OrthoDB" id="9787435at2"/>
<dbReference type="Gene3D" id="3.90.180.10">
    <property type="entry name" value="Medium-chain alcohol dehydrogenases, catalytic domain"/>
    <property type="match status" value="1"/>
</dbReference>
<dbReference type="InterPro" id="IPR014189">
    <property type="entry name" value="Quinone_OxRdtase_PIG3"/>
</dbReference>